<evidence type="ECO:0000259" key="12">
    <source>
        <dbReference type="Pfam" id="PF00999"/>
    </source>
</evidence>
<dbReference type="InterPro" id="IPR004709">
    <property type="entry name" value="NaH_exchanger"/>
</dbReference>
<keyword evidence="4 11" id="KW-1133">Transmembrane helix</keyword>
<feature type="region of interest" description="Disordered" evidence="10">
    <location>
        <begin position="1280"/>
        <end position="1320"/>
    </location>
</feature>
<feature type="compositionally biased region" description="Basic and acidic residues" evidence="10">
    <location>
        <begin position="497"/>
        <end position="513"/>
    </location>
</feature>
<evidence type="ECO:0000256" key="3">
    <source>
        <dbReference type="ARBA" id="ARBA00022692"/>
    </source>
</evidence>
<evidence type="ECO:0000256" key="4">
    <source>
        <dbReference type="ARBA" id="ARBA00022989"/>
    </source>
</evidence>
<name>A0A0F7U6A8_NEOCL</name>
<dbReference type="InterPro" id="IPR006153">
    <property type="entry name" value="Cation/H_exchanger_TM"/>
</dbReference>
<feature type="compositionally biased region" description="Basic and acidic residues" evidence="10">
    <location>
        <begin position="1227"/>
        <end position="1244"/>
    </location>
</feature>
<evidence type="ECO:0000256" key="10">
    <source>
        <dbReference type="SAM" id="MobiDB-lite"/>
    </source>
</evidence>
<organism evidence="13">
    <name type="scientific">Neospora caninum (strain Liverpool)</name>
    <dbReference type="NCBI Taxonomy" id="572307"/>
    <lineage>
        <taxon>Eukaryota</taxon>
        <taxon>Sar</taxon>
        <taxon>Alveolata</taxon>
        <taxon>Apicomplexa</taxon>
        <taxon>Conoidasida</taxon>
        <taxon>Coccidia</taxon>
        <taxon>Eucoccidiorida</taxon>
        <taxon>Eimeriorina</taxon>
        <taxon>Sarcocystidae</taxon>
        <taxon>Neospora</taxon>
    </lineage>
</organism>
<dbReference type="PANTHER" id="PTHR10110">
    <property type="entry name" value="SODIUM/HYDROGEN EXCHANGER"/>
    <property type="match status" value="1"/>
</dbReference>
<dbReference type="GO" id="GO:0098719">
    <property type="term" value="P:sodium ion import across plasma membrane"/>
    <property type="evidence" value="ECO:0007669"/>
    <property type="project" value="TreeGrafter"/>
</dbReference>
<evidence type="ECO:0000256" key="2">
    <source>
        <dbReference type="ARBA" id="ARBA00022448"/>
    </source>
</evidence>
<evidence type="ECO:0000313" key="13">
    <source>
        <dbReference type="EMBL" id="CEL64195.1"/>
    </source>
</evidence>
<feature type="transmembrane region" description="Helical" evidence="11">
    <location>
        <begin position="976"/>
        <end position="994"/>
    </location>
</feature>
<feature type="compositionally biased region" description="Low complexity" evidence="10">
    <location>
        <begin position="522"/>
        <end position="539"/>
    </location>
</feature>
<feature type="region of interest" description="Disordered" evidence="10">
    <location>
        <begin position="1189"/>
        <end position="1214"/>
    </location>
</feature>
<feature type="transmembrane region" description="Helical" evidence="11">
    <location>
        <begin position="818"/>
        <end position="849"/>
    </location>
</feature>
<feature type="region of interest" description="Disordered" evidence="10">
    <location>
        <begin position="1227"/>
        <end position="1248"/>
    </location>
</feature>
<dbReference type="GO" id="GO:0005886">
    <property type="term" value="C:plasma membrane"/>
    <property type="evidence" value="ECO:0007669"/>
    <property type="project" value="TreeGrafter"/>
</dbReference>
<feature type="transmembrane region" description="Helical" evidence="11">
    <location>
        <begin position="917"/>
        <end position="942"/>
    </location>
</feature>
<feature type="region of interest" description="Disordered" evidence="10">
    <location>
        <begin position="1369"/>
        <end position="1444"/>
    </location>
</feature>
<feature type="transmembrane region" description="Helical" evidence="11">
    <location>
        <begin position="855"/>
        <end position="874"/>
    </location>
</feature>
<dbReference type="PRINTS" id="PR01084">
    <property type="entry name" value="NAHEXCHNGR"/>
</dbReference>
<feature type="transmembrane region" description="Helical" evidence="11">
    <location>
        <begin position="1014"/>
        <end position="1031"/>
    </location>
</feature>
<feature type="region of interest" description="Disordered" evidence="10">
    <location>
        <begin position="350"/>
        <end position="577"/>
    </location>
</feature>
<evidence type="ECO:0000256" key="8">
    <source>
        <dbReference type="ARBA" id="ARBA00023201"/>
    </source>
</evidence>
<keyword evidence="3 9" id="KW-0812">Transmembrane</keyword>
<feature type="transmembrane region" description="Helical" evidence="11">
    <location>
        <begin position="1109"/>
        <end position="1135"/>
    </location>
</feature>
<feature type="region of interest" description="Disordered" evidence="10">
    <location>
        <begin position="1152"/>
        <end position="1177"/>
    </location>
</feature>
<proteinExistence type="inferred from homology"/>
<keyword evidence="6 9" id="KW-0406">Ion transport</keyword>
<keyword evidence="7 11" id="KW-0472">Membrane</keyword>
<evidence type="ECO:0000256" key="11">
    <source>
        <dbReference type="SAM" id="Phobius"/>
    </source>
</evidence>
<accession>A0A0F7U6A8</accession>
<feature type="region of interest" description="Disordered" evidence="10">
    <location>
        <begin position="1459"/>
        <end position="1492"/>
    </location>
</feature>
<dbReference type="NCBIfam" id="TIGR00840">
    <property type="entry name" value="b_cpa1"/>
    <property type="match status" value="1"/>
</dbReference>
<keyword evidence="2 9" id="KW-0813">Transport</keyword>
<dbReference type="GO" id="GO:0015386">
    <property type="term" value="F:potassium:proton antiporter activity"/>
    <property type="evidence" value="ECO:0007669"/>
    <property type="project" value="TreeGrafter"/>
</dbReference>
<keyword evidence="9" id="KW-0050">Antiport</keyword>
<feature type="compositionally biased region" description="Low complexity" evidence="10">
    <location>
        <begin position="481"/>
        <end position="494"/>
    </location>
</feature>
<dbReference type="GO" id="GO:0051453">
    <property type="term" value="P:regulation of intracellular pH"/>
    <property type="evidence" value="ECO:0007669"/>
    <property type="project" value="TreeGrafter"/>
</dbReference>
<evidence type="ECO:0000256" key="1">
    <source>
        <dbReference type="ARBA" id="ARBA00004141"/>
    </source>
</evidence>
<feature type="compositionally biased region" description="Basic and acidic residues" evidence="10">
    <location>
        <begin position="429"/>
        <end position="443"/>
    </location>
</feature>
<protein>
    <recommendedName>
        <fullName evidence="9">Sodium/hydrogen exchanger</fullName>
    </recommendedName>
</protein>
<dbReference type="Gene3D" id="6.10.140.1330">
    <property type="match status" value="1"/>
</dbReference>
<feature type="transmembrane region" description="Helical" evidence="11">
    <location>
        <begin position="775"/>
        <end position="797"/>
    </location>
</feature>
<dbReference type="GO" id="GO:0015385">
    <property type="term" value="F:sodium:proton antiporter activity"/>
    <property type="evidence" value="ECO:0007669"/>
    <property type="project" value="InterPro"/>
</dbReference>
<keyword evidence="5" id="KW-0915">Sodium</keyword>
<comment type="subcellular location">
    <subcellularLocation>
        <location evidence="1">Membrane</location>
        <topology evidence="1">Multi-pass membrane protein</topology>
    </subcellularLocation>
</comment>
<feature type="compositionally biased region" description="Basic and acidic residues" evidence="10">
    <location>
        <begin position="551"/>
        <end position="568"/>
    </location>
</feature>
<feature type="compositionally biased region" description="Low complexity" evidence="10">
    <location>
        <begin position="163"/>
        <end position="182"/>
    </location>
</feature>
<dbReference type="InterPro" id="IPR018422">
    <property type="entry name" value="Cation/H_exchanger_CPA1"/>
</dbReference>
<feature type="compositionally biased region" description="Basic and acidic residues" evidence="10">
    <location>
        <begin position="1191"/>
        <end position="1205"/>
    </location>
</feature>
<feature type="compositionally biased region" description="Polar residues" evidence="10">
    <location>
        <begin position="413"/>
        <end position="427"/>
    </location>
</feature>
<feature type="transmembrane region" description="Helical" evidence="11">
    <location>
        <begin position="717"/>
        <end position="736"/>
    </location>
</feature>
<keyword evidence="8 9" id="KW-0739">Sodium transport</keyword>
<feature type="transmembrane region" description="Helical" evidence="11">
    <location>
        <begin position="1043"/>
        <end position="1069"/>
    </location>
</feature>
<feature type="compositionally biased region" description="Low complexity" evidence="10">
    <location>
        <begin position="1281"/>
        <end position="1316"/>
    </location>
</feature>
<gene>
    <name evidence="13" type="ORF">BN1204_001080</name>
</gene>
<evidence type="ECO:0000256" key="6">
    <source>
        <dbReference type="ARBA" id="ARBA00023065"/>
    </source>
</evidence>
<dbReference type="PANTHER" id="PTHR10110:SF187">
    <property type="entry name" value="SODIUM_HYDROGEN EXCHANGER"/>
    <property type="match status" value="1"/>
</dbReference>
<comment type="similarity">
    <text evidence="9">Belongs to the monovalent cation:proton antiporter 1 (CPA1) transporter (TC 2.A.36) family.</text>
</comment>
<feature type="compositionally biased region" description="Low complexity" evidence="10">
    <location>
        <begin position="380"/>
        <end position="393"/>
    </location>
</feature>
<dbReference type="Pfam" id="PF00999">
    <property type="entry name" value="Na_H_Exchanger"/>
    <property type="match status" value="1"/>
</dbReference>
<feature type="transmembrane region" description="Helical" evidence="11">
    <location>
        <begin position="748"/>
        <end position="769"/>
    </location>
</feature>
<evidence type="ECO:0000256" key="7">
    <source>
        <dbReference type="ARBA" id="ARBA00023136"/>
    </source>
</evidence>
<feature type="domain" description="Cation/H+ exchanger transmembrane" evidence="12">
    <location>
        <begin position="732"/>
        <end position="1135"/>
    </location>
</feature>
<dbReference type="EMBL" id="LN714474">
    <property type="protein sequence ID" value="CEL64195.1"/>
    <property type="molecule type" value="Genomic_DNA"/>
</dbReference>
<feature type="compositionally biased region" description="Basic and acidic residues" evidence="10">
    <location>
        <begin position="1375"/>
        <end position="1429"/>
    </location>
</feature>
<feature type="region of interest" description="Disordered" evidence="10">
    <location>
        <begin position="162"/>
        <end position="182"/>
    </location>
</feature>
<reference evidence="13" key="1">
    <citation type="journal article" date="2015" name="PLoS ONE">
        <title>Comprehensive Evaluation of Toxoplasma gondii VEG and Neospora caninum LIV Genomes with Tachyzoite Stage Transcriptome and Proteome Defines Novel Transcript Features.</title>
        <authorList>
            <person name="Ramaprasad A."/>
            <person name="Mourier T."/>
            <person name="Naeem R."/>
            <person name="Malas T.B."/>
            <person name="Moussa E."/>
            <person name="Panigrahi A."/>
            <person name="Vermont S.J."/>
            <person name="Otto T.D."/>
            <person name="Wastling J."/>
            <person name="Pain A."/>
        </authorList>
    </citation>
    <scope>NUCLEOTIDE SEQUENCE</scope>
    <source>
        <strain evidence="13">Liverpool</strain>
    </source>
</reference>
<sequence length="1610" mass="171650">MAKRLAQVEVQEGAFPSLAAEGAERRASVRSLHGGEQIFGASRPENQLKVEAFDAAGYLLFEDGEGEKDVFLRIPLRGSQAPLRCTYTHREPVPSSCRGFCLVHKQSLQDGEWKEITETSCGVFSPRSRPRGNVGGVRSCPSLHHPASQSCLSDSLLPPSIMPGSSLSPRSRPSSSLSASCSPFSRRKASVSLVSVSPSSDSLLPFASSAPWSSLSSSLSSSLPSSRPSSLSSAESCVTCTDGQIGRKEDGKDQGEPTFLARRFASCSKPRSMWRFLLGERAMEVKGSKGERKISVALSRKEAIRTGRGLFLWLLAVLHFALACGACPNEQGSGREYRDDLSPFTQAAELASKPPSNPLDAHRPLPSPLTESSLQRKLASESSSSSSSSSSPSLGNRVMSFFSGHGAGATAGSEPQAQKGDSVSPSSAEKGEGDAKQRERGENGAEAPKTDGVASQPKAPPEEETKADGLAVSRADSEPVSASGARGEASGAQSVSEKTETETTLQPKEHTTHPEAPSDGSPAPATAAEEKPPAGSSGPDAPPQDAGESSPKGEEHPSEKEKREKAQDESASPVLLLGPASPSAVLVPAVFQQKSGDGNHVTLTIPLEVLPSLAPSSEAAASENSVVSSGAELASQAPPVAEAKTEDQAFATLHWIHTALPGDAVTRDAEAEEAYLIGHVASEKRRRGMPLSPDHEEPPDAALPASLEELSSNEREMVLSAGLLTLLLVLSVSLVISHVSRKCQLRWLQMPVSATLLGLLVGAILKFGLQVQGPILGSVLAMNEDVFFVMLLPPIIFEGGLSLSEGSLSVPFMRNFGAIMWLACFCTILSFCWVGAVMFFGGVLGLSMFLTVRQAFAFGALISSTDPVSVLALFKELHAKKTIHVLVFGESLLNDAISIVLYRTIASEDTASVGSAVLAFFLTFFVSLAIGLAVGLFCALTYKYMDLHKEENQTLESALLLLFPWMAYLVADGLGYSGIVAICFCGVTIGKYAVPNLSTSACNTSRSVFNSFSLLAETVVFVFLGLAVFSFDQPLHDELAVGLYVLGFIATFSARAISVYVTCALINLFRTSAKITPEQQLALVLCGLRGAIAFALSERARRDFGGKEGAALLSLTLFLALFTILVLGPSLVFILDRLGIFEKHAPHRSESSLEDARLGPLDSDMEPARSASRRSTADFSSFSEFSSATLRGRERGERRDRHEDANSLEGMTRGTCGGLKRLLLQIDRRQEPDEAPKQKGESGKNRTFMIPLFTHSDSRRVSSRFGSNSRFPSFFRDLRPAHSSASPASAAPASSVFSSFPGLSKSKHSPGSLSSSPTHNGRSLFTSPAYMRVPTYVVASNGSLASGHGGEQKREGGLSWDDLRRSLGVATAPDSARRSQRSEAREVGMVARDGKKTPVSGRDRNGDREEETDARAETRRSRSVGEREVASWGPDSSRREKEREEMVGFGVSVVDTARSREERPDARNGVSNARAARGKKSRGDDPFSEDDFEPIGGALFDAPRISLLQSASCDSEKQEFHFEDTNWQRQGHPFSAPVSIGSLPVVVGRGDSPGDGRLGEGGRLLEGRGSSAEKASLELSRMANGWVTNGQNGAEDVTLKGSIVGKRDML</sequence>
<evidence type="ECO:0000256" key="5">
    <source>
        <dbReference type="ARBA" id="ARBA00023053"/>
    </source>
</evidence>
<evidence type="ECO:0000256" key="9">
    <source>
        <dbReference type="RuleBase" id="RU003722"/>
    </source>
</evidence>